<dbReference type="PIRSF" id="PIRSF002465">
    <property type="entry name" value="Phsphlp_syn_PlsX"/>
    <property type="match status" value="1"/>
</dbReference>
<dbReference type="EC" id="2.3.1.274" evidence="8 10"/>
<keyword evidence="7 10" id="KW-1208">Phospholipid metabolism</keyword>
<keyword evidence="2 10" id="KW-0963">Cytoplasm</keyword>
<comment type="subcellular location">
    <subcellularLocation>
        <location evidence="10">Cytoplasm</location>
    </subcellularLocation>
    <text evidence="10">Associated with the membrane possibly through PlsY.</text>
</comment>
<keyword evidence="3 10" id="KW-0444">Lipid biosynthesis</keyword>
<evidence type="ECO:0000256" key="5">
    <source>
        <dbReference type="ARBA" id="ARBA00023098"/>
    </source>
</evidence>
<comment type="function">
    <text evidence="10">Catalyzes the reversible formation of acyl-phosphate (acyl-PO(4)) from acyl-[acyl-carrier-protein] (acyl-ACP). This enzyme utilizes acyl-ACP as fatty acyl donor, but not acyl-CoA.</text>
</comment>
<dbReference type="GO" id="GO:0006633">
    <property type="term" value="P:fatty acid biosynthetic process"/>
    <property type="evidence" value="ECO:0007669"/>
    <property type="project" value="UniProtKB-UniRule"/>
</dbReference>
<accession>A0A6I6MJF1</accession>
<dbReference type="GO" id="GO:0043811">
    <property type="term" value="F:phosphate:acyl-[acyl carrier protein] acyltransferase activity"/>
    <property type="evidence" value="ECO:0007669"/>
    <property type="project" value="UniProtKB-UniRule"/>
</dbReference>
<dbReference type="NCBIfam" id="TIGR00182">
    <property type="entry name" value="plsX"/>
    <property type="match status" value="1"/>
</dbReference>
<dbReference type="Proteomes" id="UP000431269">
    <property type="component" value="Chromosome"/>
</dbReference>
<dbReference type="GO" id="GO:0008654">
    <property type="term" value="P:phospholipid biosynthetic process"/>
    <property type="evidence" value="ECO:0007669"/>
    <property type="project" value="UniProtKB-KW"/>
</dbReference>
<sequence length="352" mass="36919">MSDGLVLSIDGMGGDHAPDIVVEGVDIAARRSADARFLIHGDPTKLAALLEKYPRAKAQSEIVPAEKAIGMEIKASQALRQGKGSSLWNAVEAVKEGRANAVVSAGNTGAFMAISMFRLRTMEGVHRPALTTRWPNAKGGYTVMLDVGANVEANGEQLVEFAIMGEAFARAVTGVDKPSVALLNVGAEEQKGHEEIRAAAQLIRETGVDLNFQGFVEGDDIAKGTVDVVVTDGFTGNIALKTGEGTARLVGQFLREALTGGVMARLGALIAYPALQQLRKRMDPGTFNGALFLGLNGLVVKSHGSANGRGFAAAIGVAEKMARSHYREEIAHNLERLAHAEIAAAAKVGDAG</sequence>
<dbReference type="KEGG" id="tsv:DSM104635_02129"/>
<dbReference type="Gene3D" id="3.40.718.10">
    <property type="entry name" value="Isopropylmalate Dehydrogenase"/>
    <property type="match status" value="1"/>
</dbReference>
<dbReference type="PANTHER" id="PTHR30100">
    <property type="entry name" value="FATTY ACID/PHOSPHOLIPID SYNTHESIS PROTEIN PLSX"/>
    <property type="match status" value="1"/>
</dbReference>
<dbReference type="HAMAP" id="MF_00019">
    <property type="entry name" value="PlsX"/>
    <property type="match status" value="1"/>
</dbReference>
<comment type="similarity">
    <text evidence="10">Belongs to the PlsX family.</text>
</comment>
<name>A0A6I6MJF1_9CAUL</name>
<evidence type="ECO:0000256" key="3">
    <source>
        <dbReference type="ARBA" id="ARBA00022516"/>
    </source>
</evidence>
<comment type="catalytic activity">
    <reaction evidence="1 10">
        <text>a fatty acyl-[ACP] + phosphate = an acyl phosphate + holo-[ACP]</text>
        <dbReference type="Rhea" id="RHEA:42292"/>
        <dbReference type="Rhea" id="RHEA-COMP:9685"/>
        <dbReference type="Rhea" id="RHEA-COMP:14125"/>
        <dbReference type="ChEBI" id="CHEBI:43474"/>
        <dbReference type="ChEBI" id="CHEBI:59918"/>
        <dbReference type="ChEBI" id="CHEBI:64479"/>
        <dbReference type="ChEBI" id="CHEBI:138651"/>
        <dbReference type="EC" id="2.3.1.274"/>
    </reaction>
</comment>
<protein>
    <recommendedName>
        <fullName evidence="8 10">Phosphate acyltransferase</fullName>
        <ecNumber evidence="8 10">2.3.1.274</ecNumber>
    </recommendedName>
    <alternativeName>
        <fullName evidence="10">Acyl-ACP phosphotransacylase</fullName>
    </alternativeName>
    <alternativeName>
        <fullName evidence="10">Acyl-[acyl-carrier-protein]--phosphate acyltransferase</fullName>
    </alternativeName>
    <alternativeName>
        <fullName evidence="10">Phosphate-acyl-ACP acyltransferase</fullName>
    </alternativeName>
</protein>
<dbReference type="GO" id="GO:0005737">
    <property type="term" value="C:cytoplasm"/>
    <property type="evidence" value="ECO:0007669"/>
    <property type="project" value="UniProtKB-SubCell"/>
</dbReference>
<evidence type="ECO:0000256" key="8">
    <source>
        <dbReference type="ARBA" id="ARBA00024069"/>
    </source>
</evidence>
<keyword evidence="6 10" id="KW-0594">Phospholipid biosynthesis</keyword>
<dbReference type="SUPFAM" id="SSF53659">
    <property type="entry name" value="Isocitrate/Isopropylmalate dehydrogenase-like"/>
    <property type="match status" value="1"/>
</dbReference>
<evidence type="ECO:0000256" key="10">
    <source>
        <dbReference type="HAMAP-Rule" id="MF_00019"/>
    </source>
</evidence>
<comment type="pathway">
    <text evidence="10">Lipid metabolism; phospholipid metabolism.</text>
</comment>
<evidence type="ECO:0000256" key="1">
    <source>
        <dbReference type="ARBA" id="ARBA00001232"/>
    </source>
</evidence>
<dbReference type="InterPro" id="IPR012281">
    <property type="entry name" value="Phospholipid_synth_PlsX-like"/>
</dbReference>
<gene>
    <name evidence="10 11" type="primary">plsX</name>
    <name evidence="11" type="ORF">DSM104635_02129</name>
</gene>
<dbReference type="UniPathway" id="UPA00085"/>
<evidence type="ECO:0000256" key="6">
    <source>
        <dbReference type="ARBA" id="ARBA00023209"/>
    </source>
</evidence>
<proteinExistence type="inferred from homology"/>
<comment type="subunit">
    <text evidence="9 10">Homodimer. Probably interacts with PlsY.</text>
</comment>
<dbReference type="AlphaFoldDB" id="A0A6I6MJF1"/>
<evidence type="ECO:0000313" key="11">
    <source>
        <dbReference type="EMBL" id="QGZ95280.1"/>
    </source>
</evidence>
<evidence type="ECO:0000256" key="9">
    <source>
        <dbReference type="ARBA" id="ARBA00046608"/>
    </source>
</evidence>
<reference evidence="12" key="1">
    <citation type="submission" date="2019-12" db="EMBL/GenBank/DDBJ databases">
        <title>Complete genome of Terracaulis silvestris 0127_4.</title>
        <authorList>
            <person name="Vieira S."/>
            <person name="Riedel T."/>
            <person name="Sproer C."/>
            <person name="Pascual J."/>
            <person name="Boedeker C."/>
            <person name="Overmann J."/>
        </authorList>
    </citation>
    <scope>NUCLEOTIDE SEQUENCE [LARGE SCALE GENOMIC DNA]</scope>
    <source>
        <strain evidence="12">0127_4</strain>
    </source>
</reference>
<organism evidence="11 12">
    <name type="scientific">Terricaulis silvestris</name>
    <dbReference type="NCBI Taxonomy" id="2686094"/>
    <lineage>
        <taxon>Bacteria</taxon>
        <taxon>Pseudomonadati</taxon>
        <taxon>Pseudomonadota</taxon>
        <taxon>Alphaproteobacteria</taxon>
        <taxon>Caulobacterales</taxon>
        <taxon>Caulobacteraceae</taxon>
        <taxon>Terricaulis</taxon>
    </lineage>
</organism>
<dbReference type="PANTHER" id="PTHR30100:SF1">
    <property type="entry name" value="PHOSPHATE ACYLTRANSFERASE"/>
    <property type="match status" value="1"/>
</dbReference>
<keyword evidence="12" id="KW-1185">Reference proteome</keyword>
<evidence type="ECO:0000256" key="2">
    <source>
        <dbReference type="ARBA" id="ARBA00022490"/>
    </source>
</evidence>
<dbReference type="InterPro" id="IPR003664">
    <property type="entry name" value="FA_synthesis"/>
</dbReference>
<evidence type="ECO:0000256" key="4">
    <source>
        <dbReference type="ARBA" id="ARBA00022679"/>
    </source>
</evidence>
<evidence type="ECO:0000313" key="12">
    <source>
        <dbReference type="Proteomes" id="UP000431269"/>
    </source>
</evidence>
<evidence type="ECO:0000256" key="7">
    <source>
        <dbReference type="ARBA" id="ARBA00023264"/>
    </source>
</evidence>
<dbReference type="RefSeq" id="WP_158766156.1">
    <property type="nucleotide sequence ID" value="NZ_CP047045.1"/>
</dbReference>
<dbReference type="Pfam" id="PF02504">
    <property type="entry name" value="FA_synthesis"/>
    <property type="match status" value="1"/>
</dbReference>
<keyword evidence="5 10" id="KW-0443">Lipid metabolism</keyword>
<dbReference type="EMBL" id="CP047045">
    <property type="protein sequence ID" value="QGZ95280.1"/>
    <property type="molecule type" value="Genomic_DNA"/>
</dbReference>
<keyword evidence="4 10" id="KW-0808">Transferase</keyword>
<keyword evidence="11" id="KW-0012">Acyltransferase</keyword>